<dbReference type="SUPFAM" id="SSF53098">
    <property type="entry name" value="Ribonuclease H-like"/>
    <property type="match status" value="1"/>
</dbReference>
<reference evidence="1 2" key="1">
    <citation type="submission" date="2024-06" db="EMBL/GenBank/DDBJ databases">
        <title>A chromosome-level genome assembly of beet webworm, Loxostege sticticalis.</title>
        <authorList>
            <person name="Zhang Y."/>
        </authorList>
    </citation>
    <scope>NUCLEOTIDE SEQUENCE [LARGE SCALE GENOMIC DNA]</scope>
    <source>
        <strain evidence="1">AQ028</strain>
        <tissue evidence="1">Male pupae</tissue>
    </source>
</reference>
<dbReference type="InterPro" id="IPR012337">
    <property type="entry name" value="RNaseH-like_sf"/>
</dbReference>
<sequence length="539" mass="61990">MSKRKCKFTEVLRAKYPCFTSGRDEFDAKCSICDCHVDVGNKGTTALERHVATEKHKKMIRAAKGTLAFHTIKHHQSYNSMECTASLTRKMFADSETAKNLKCGKTKTEAIVNQVVAPHTVTTIIETLRNISCLSVATDASNHGADKLFPILIQYFNWTGNGIETKILDLQTLPNETSLSIANLIYETLSTHQLTTKCVAFIGDNANVNFGGVNRNPGQNVFTRLKESLEKEHLIGVGCPAHIMHNSLRNGIELMKLDIESIILKIFNYFSFCNYVEINYQPLLRHSKTRWLSLFPCVERVLKAKAQYQNSQRSIPYLIKSFLENTTSEAYLWFTHSLMSIYQANLAKVEEEHNSVLEISKILPVREHLRDNDEAESISNEFISVYKACEDYLMEWITPLEDFKGFEDCDDVKLHDQFCNLISFLKSKSNEDEAYFDLKLHEQWTIYFKSVKNIECFSELLKICEFYFCISAHNANVERVFSLINTQWSKERNRLSVQSVKSIILTQYNFKNMSCEDFYNYLLKNKELLSKIGSSAKYD</sequence>
<dbReference type="PANTHER" id="PTHR37162">
    <property type="entry name" value="HAT FAMILY DIMERISATION DOMAINCONTAINING PROTEIN-RELATED"/>
    <property type="match status" value="1"/>
</dbReference>
<name>A0ABD0SWS5_LOXSC</name>
<accession>A0ABD0SWS5</accession>
<dbReference type="EMBL" id="JBEDNZ010000014">
    <property type="protein sequence ID" value="KAL0830150.1"/>
    <property type="molecule type" value="Genomic_DNA"/>
</dbReference>
<dbReference type="Proteomes" id="UP001549921">
    <property type="component" value="Unassembled WGS sequence"/>
</dbReference>
<gene>
    <name evidence="1" type="ORF">ABMA28_003607</name>
</gene>
<protein>
    <recommendedName>
        <fullName evidence="3">Transposase</fullName>
    </recommendedName>
</protein>
<evidence type="ECO:0000313" key="1">
    <source>
        <dbReference type="EMBL" id="KAL0830150.1"/>
    </source>
</evidence>
<proteinExistence type="predicted"/>
<comment type="caution">
    <text evidence="1">The sequence shown here is derived from an EMBL/GenBank/DDBJ whole genome shotgun (WGS) entry which is preliminary data.</text>
</comment>
<evidence type="ECO:0008006" key="3">
    <source>
        <dbReference type="Google" id="ProtNLM"/>
    </source>
</evidence>
<evidence type="ECO:0000313" key="2">
    <source>
        <dbReference type="Proteomes" id="UP001549921"/>
    </source>
</evidence>
<dbReference type="PANTHER" id="PTHR37162:SF1">
    <property type="entry name" value="BED-TYPE DOMAIN-CONTAINING PROTEIN"/>
    <property type="match status" value="1"/>
</dbReference>
<dbReference type="AlphaFoldDB" id="A0ABD0SWS5"/>
<organism evidence="1 2">
    <name type="scientific">Loxostege sticticalis</name>
    <name type="common">Beet webworm moth</name>
    <dbReference type="NCBI Taxonomy" id="481309"/>
    <lineage>
        <taxon>Eukaryota</taxon>
        <taxon>Metazoa</taxon>
        <taxon>Ecdysozoa</taxon>
        <taxon>Arthropoda</taxon>
        <taxon>Hexapoda</taxon>
        <taxon>Insecta</taxon>
        <taxon>Pterygota</taxon>
        <taxon>Neoptera</taxon>
        <taxon>Endopterygota</taxon>
        <taxon>Lepidoptera</taxon>
        <taxon>Glossata</taxon>
        <taxon>Ditrysia</taxon>
        <taxon>Pyraloidea</taxon>
        <taxon>Crambidae</taxon>
        <taxon>Pyraustinae</taxon>
        <taxon>Loxostege</taxon>
    </lineage>
</organism>